<dbReference type="AlphaFoldDB" id="M8C4N2"/>
<accession>M8C4N2</accession>
<evidence type="ECO:0000256" key="1">
    <source>
        <dbReference type="ARBA" id="ARBA00008668"/>
    </source>
</evidence>
<sequence length="296" mass="31524">MPTAPWDVEDGHGREKRLQLGLAGSKPPSSRAGGRIRMRWRGCDADGGAGVVAHGGGSRWAHLVCRAAVKEFVKAYNALHEMGFTSRNVPELLAMHDNDPDKCLSAATAMIDLVWDFLPVGSLSSRPAAAHPASSMETLGPRTTCIPSAPTSDRHGANFATLASTALLPNTSLFVTGISPFSLAIQLRQMKELSDRAIAAGGTSGQLPPPSVFGDSLYTIDIGQNDFTSNLASQGIEAVKRTLPSVISQISQTIQDLHSTGGARKFMVFNMAPIGCYPAFLVEYSSRSLLPTRTYL</sequence>
<dbReference type="GO" id="GO:0016788">
    <property type="term" value="F:hydrolase activity, acting on ester bonds"/>
    <property type="evidence" value="ECO:0007669"/>
    <property type="project" value="InterPro"/>
</dbReference>
<evidence type="ECO:0000313" key="3">
    <source>
        <dbReference type="EnsemblPlants" id="EMT29204"/>
    </source>
</evidence>
<dbReference type="Gene3D" id="3.40.50.1110">
    <property type="entry name" value="SGNH hydrolase"/>
    <property type="match status" value="1"/>
</dbReference>
<protein>
    <submittedName>
        <fullName evidence="3">GDSL esterase/lipase</fullName>
    </submittedName>
</protein>
<dbReference type="InterPro" id="IPR036514">
    <property type="entry name" value="SGNH_hydro_sf"/>
</dbReference>
<proteinExistence type="inferred from homology"/>
<keyword evidence="2" id="KW-0325">Glycoprotein</keyword>
<name>M8C4N2_AEGTA</name>
<dbReference type="PANTHER" id="PTHR22835">
    <property type="entry name" value="ZINC FINGER FYVE DOMAIN CONTAINING PROTEIN"/>
    <property type="match status" value="1"/>
</dbReference>
<dbReference type="InterPro" id="IPR001087">
    <property type="entry name" value="GDSL"/>
</dbReference>
<dbReference type="EnsemblPlants" id="EMT29204">
    <property type="protein sequence ID" value="EMT29204"/>
    <property type="gene ID" value="F775_00135"/>
</dbReference>
<organism evidence="3">
    <name type="scientific">Aegilops tauschii</name>
    <name type="common">Tausch's goatgrass</name>
    <name type="synonym">Aegilops squarrosa</name>
    <dbReference type="NCBI Taxonomy" id="37682"/>
    <lineage>
        <taxon>Eukaryota</taxon>
        <taxon>Viridiplantae</taxon>
        <taxon>Streptophyta</taxon>
        <taxon>Embryophyta</taxon>
        <taxon>Tracheophyta</taxon>
        <taxon>Spermatophyta</taxon>
        <taxon>Magnoliopsida</taxon>
        <taxon>Liliopsida</taxon>
        <taxon>Poales</taxon>
        <taxon>Poaceae</taxon>
        <taxon>BOP clade</taxon>
        <taxon>Pooideae</taxon>
        <taxon>Triticodae</taxon>
        <taxon>Triticeae</taxon>
        <taxon>Triticinae</taxon>
        <taxon>Aegilops</taxon>
    </lineage>
</organism>
<dbReference type="PANTHER" id="PTHR22835:SF476">
    <property type="entry name" value="OS06G0160200 PROTEIN"/>
    <property type="match status" value="1"/>
</dbReference>
<evidence type="ECO:0000256" key="2">
    <source>
        <dbReference type="ARBA" id="ARBA00023180"/>
    </source>
</evidence>
<reference evidence="3" key="1">
    <citation type="submission" date="2015-06" db="UniProtKB">
        <authorList>
            <consortium name="EnsemblPlants"/>
        </authorList>
    </citation>
    <scope>IDENTIFICATION</scope>
</reference>
<dbReference type="Pfam" id="PF00657">
    <property type="entry name" value="Lipase_GDSL"/>
    <property type="match status" value="1"/>
</dbReference>
<dbReference type="CDD" id="cd14316">
    <property type="entry name" value="UBA2_UBAP1_like"/>
    <property type="match status" value="1"/>
</dbReference>
<comment type="similarity">
    <text evidence="1">Belongs to the 'GDSL' lipolytic enzyme family.</text>
</comment>